<reference evidence="1 2" key="1">
    <citation type="submission" date="2018-09" db="EMBL/GenBank/DDBJ databases">
        <title>Alcanivorax profundi sp. nov., isolated from 1000 m-depth seawater of the Mariana Trench.</title>
        <authorList>
            <person name="Liu J."/>
        </authorList>
    </citation>
    <scope>NUCLEOTIDE SEQUENCE [LARGE SCALE GENOMIC DNA]</scope>
    <source>
        <strain evidence="1 2">MTEO17</strain>
    </source>
</reference>
<dbReference type="EMBL" id="QYYA01000004">
    <property type="protein sequence ID" value="RJG16684.1"/>
    <property type="molecule type" value="Genomic_DNA"/>
</dbReference>
<evidence type="ECO:0000313" key="1">
    <source>
        <dbReference type="EMBL" id="RJG16684.1"/>
    </source>
</evidence>
<gene>
    <name evidence="1" type="ORF">D4A39_12710</name>
</gene>
<sequence>MELTREDLYELVWSMPMTKVGEKLGVSDVAVRKVCVKMKIPRPPQGYWLSERLQKRPKPALPDFSGEDLVFINPPVAIAEPEETPPELPEGVLKHVAKGLRASVTAESGETKRLLKSGFVDRYGFLRSGKPLPVPVVATKTTLQRALLLADWVIKMSALQGFVLAERRKGYGRDFEICLEKQGINGSIQIKERVTRREVPVAERRYDYGDKYRYEQTGELGISFECGWGNKKA</sequence>
<accession>A0A418XVB4</accession>
<proteinExistence type="predicted"/>
<organism evidence="1 2">
    <name type="scientific">Alcanivorax profundi</name>
    <dbReference type="NCBI Taxonomy" id="2338368"/>
    <lineage>
        <taxon>Bacteria</taxon>
        <taxon>Pseudomonadati</taxon>
        <taxon>Pseudomonadota</taxon>
        <taxon>Gammaproteobacteria</taxon>
        <taxon>Oceanospirillales</taxon>
        <taxon>Alcanivoracaceae</taxon>
        <taxon>Alcanivorax</taxon>
    </lineage>
</organism>
<evidence type="ECO:0000313" key="2">
    <source>
        <dbReference type="Proteomes" id="UP000283734"/>
    </source>
</evidence>
<dbReference type="Proteomes" id="UP000283734">
    <property type="component" value="Unassembled WGS sequence"/>
</dbReference>
<comment type="caution">
    <text evidence="1">The sequence shown here is derived from an EMBL/GenBank/DDBJ whole genome shotgun (WGS) entry which is preliminary data.</text>
</comment>
<keyword evidence="2" id="KW-1185">Reference proteome</keyword>
<name>A0A418XVB4_9GAMM</name>
<dbReference type="AlphaFoldDB" id="A0A418XVB4"/>
<protein>
    <submittedName>
        <fullName evidence="1">Uncharacterized protein</fullName>
    </submittedName>
</protein>